<evidence type="ECO:0000256" key="2">
    <source>
        <dbReference type="SAM" id="MobiDB-lite"/>
    </source>
</evidence>
<dbReference type="OrthoDB" id="333551at2759"/>
<dbReference type="Pfam" id="PF13300">
    <property type="entry name" value="DUF4078"/>
    <property type="match status" value="1"/>
</dbReference>
<evidence type="ECO:0000256" key="1">
    <source>
        <dbReference type="ARBA" id="ARBA00023054"/>
    </source>
</evidence>
<accession>A0A9W4WWQ6</accession>
<keyword evidence="1" id="KW-0175">Coiled coil</keyword>
<dbReference type="EMBL" id="CAMKVN010003446">
    <property type="protein sequence ID" value="CAI2184757.1"/>
    <property type="molecule type" value="Genomic_DNA"/>
</dbReference>
<evidence type="ECO:0000313" key="5">
    <source>
        <dbReference type="Proteomes" id="UP001153678"/>
    </source>
</evidence>
<feature type="region of interest" description="Disordered" evidence="2">
    <location>
        <begin position="30"/>
        <end position="50"/>
    </location>
</feature>
<evidence type="ECO:0000313" key="4">
    <source>
        <dbReference type="EMBL" id="CAI2184757.1"/>
    </source>
</evidence>
<organism evidence="4 5">
    <name type="scientific">Funneliformis geosporum</name>
    <dbReference type="NCBI Taxonomy" id="1117311"/>
    <lineage>
        <taxon>Eukaryota</taxon>
        <taxon>Fungi</taxon>
        <taxon>Fungi incertae sedis</taxon>
        <taxon>Mucoromycota</taxon>
        <taxon>Glomeromycotina</taxon>
        <taxon>Glomeromycetes</taxon>
        <taxon>Glomerales</taxon>
        <taxon>Glomeraceae</taxon>
        <taxon>Funneliformis</taxon>
    </lineage>
</organism>
<protein>
    <submittedName>
        <fullName evidence="4">14742_t:CDS:1</fullName>
    </submittedName>
</protein>
<comment type="caution">
    <text evidence="4">The sequence shown here is derived from an EMBL/GenBank/DDBJ whole genome shotgun (WGS) entry which is preliminary data.</text>
</comment>
<dbReference type="PANTHER" id="PTHR15885:SF1">
    <property type="entry name" value="COILED-COIL DOMAIN-CONTAINING PROTEIN 174"/>
    <property type="match status" value="1"/>
</dbReference>
<dbReference type="AlphaFoldDB" id="A0A9W4WWQ6"/>
<dbReference type="InterPro" id="IPR025066">
    <property type="entry name" value="CCDC174-like"/>
</dbReference>
<reference evidence="4" key="1">
    <citation type="submission" date="2022-08" db="EMBL/GenBank/DDBJ databases">
        <authorList>
            <person name="Kallberg Y."/>
            <person name="Tangrot J."/>
            <person name="Rosling A."/>
        </authorList>
    </citation>
    <scope>NUCLEOTIDE SEQUENCE</scope>
    <source>
        <strain evidence="4">Wild A</strain>
    </source>
</reference>
<feature type="domain" description="CCDC174 alpha/beta GRSR" evidence="3">
    <location>
        <begin position="138"/>
        <end position="161"/>
    </location>
</feature>
<dbReference type="Pfam" id="PF25449">
    <property type="entry name" value="CCDC174_GRSR"/>
    <property type="match status" value="1"/>
</dbReference>
<evidence type="ECO:0000259" key="3">
    <source>
        <dbReference type="Pfam" id="PF25449"/>
    </source>
</evidence>
<keyword evidence="5" id="KW-1185">Reference proteome</keyword>
<dbReference type="InterPro" id="IPR057464">
    <property type="entry name" value="CCDC174_GRSR"/>
</dbReference>
<sequence>MQDPNKSIEISSTSVLDLKAELFKQKEEFEKQKTAANNQPLSAVARKTAKKPEIWERQNKGVLDRSNRDELEKIDAPTLEASRAAMERKAKLYDHLRKTGISDDRLAEEVLVDFDRKIWEQPSDDKSTENKGKGEDPWVEYVDEFGRTRLARKSQIPKIESPVTGPTLPIVEDELISEETLLEQVRQRWEETAKAELKRGVGPIHYDETKEIRTKGVGFYRFSKDEEERQEQMTALKELRLETELKRATHQTIKEKRKAQLDARMEMICAKRQKRLKKLTKTESTSIQQVDITKTSSISPSSPKTLITATCSTTEEDTASKIVQKPLNNIDASNLLSNPEQAVNDLLSNIRRQVEQKRNGKVS</sequence>
<dbReference type="Proteomes" id="UP001153678">
    <property type="component" value="Unassembled WGS sequence"/>
</dbReference>
<name>A0A9W4WWQ6_9GLOM</name>
<gene>
    <name evidence="4" type="ORF">FWILDA_LOCUS11735</name>
</gene>
<proteinExistence type="predicted"/>
<dbReference type="PANTHER" id="PTHR15885">
    <property type="entry name" value="COILED-COIL DOMAIN-CONTAINING PROTEIN 174"/>
    <property type="match status" value="1"/>
</dbReference>
<dbReference type="GO" id="GO:0005634">
    <property type="term" value="C:nucleus"/>
    <property type="evidence" value="ECO:0007669"/>
    <property type="project" value="TreeGrafter"/>
</dbReference>